<evidence type="ECO:0000313" key="2">
    <source>
        <dbReference type="Proteomes" id="UP001279734"/>
    </source>
</evidence>
<dbReference type="AlphaFoldDB" id="A0AAD3S7I8"/>
<comment type="caution">
    <text evidence="1">The sequence shown here is derived from an EMBL/GenBank/DDBJ whole genome shotgun (WGS) entry which is preliminary data.</text>
</comment>
<accession>A0AAD3S7I8</accession>
<organism evidence="1 2">
    <name type="scientific">Nepenthes gracilis</name>
    <name type="common">Slender pitcher plant</name>
    <dbReference type="NCBI Taxonomy" id="150966"/>
    <lineage>
        <taxon>Eukaryota</taxon>
        <taxon>Viridiplantae</taxon>
        <taxon>Streptophyta</taxon>
        <taxon>Embryophyta</taxon>
        <taxon>Tracheophyta</taxon>
        <taxon>Spermatophyta</taxon>
        <taxon>Magnoliopsida</taxon>
        <taxon>eudicotyledons</taxon>
        <taxon>Gunneridae</taxon>
        <taxon>Pentapetalae</taxon>
        <taxon>Caryophyllales</taxon>
        <taxon>Nepenthaceae</taxon>
        <taxon>Nepenthes</taxon>
    </lineage>
</organism>
<gene>
    <name evidence="1" type="ORF">Nepgr_007302</name>
</gene>
<name>A0AAD3S7I8_NEPGR</name>
<proteinExistence type="predicted"/>
<reference evidence="1" key="1">
    <citation type="submission" date="2023-05" db="EMBL/GenBank/DDBJ databases">
        <title>Nepenthes gracilis genome sequencing.</title>
        <authorList>
            <person name="Fukushima K."/>
        </authorList>
    </citation>
    <scope>NUCLEOTIDE SEQUENCE</scope>
    <source>
        <strain evidence="1">SING2019-196</strain>
    </source>
</reference>
<protein>
    <submittedName>
        <fullName evidence="1">Uncharacterized protein</fullName>
    </submittedName>
</protein>
<keyword evidence="2" id="KW-1185">Reference proteome</keyword>
<evidence type="ECO:0000313" key="1">
    <source>
        <dbReference type="EMBL" id="GMH05462.1"/>
    </source>
</evidence>
<sequence>MSYRQRTPHAEAAPPHARTFLIFSSPPPLWVLAVKETWRIKRISRLWTQTRTFDPRAQSADATGSSLVLIRHVIQSSLSAFPTPGYATYTVGLRGPITLVIDTF</sequence>
<dbReference type="EMBL" id="BSYO01000005">
    <property type="protein sequence ID" value="GMH05462.1"/>
    <property type="molecule type" value="Genomic_DNA"/>
</dbReference>
<dbReference type="Proteomes" id="UP001279734">
    <property type="component" value="Unassembled WGS sequence"/>
</dbReference>